<dbReference type="GO" id="GO:0016226">
    <property type="term" value="P:iron-sulfur cluster assembly"/>
    <property type="evidence" value="ECO:0007669"/>
    <property type="project" value="UniProtKB-UniRule"/>
</dbReference>
<dbReference type="eggNOG" id="KOG3022">
    <property type="taxonomic scope" value="Eukaryota"/>
</dbReference>
<dbReference type="HAMAP" id="MF_02040">
    <property type="entry name" value="Mrp_NBP35"/>
    <property type="match status" value="1"/>
</dbReference>
<comment type="subcellular location">
    <subcellularLocation>
        <location evidence="8">Cytoplasm</location>
    </subcellularLocation>
</comment>
<dbReference type="InParanoid" id="F4R680"/>
<dbReference type="Pfam" id="PF10609">
    <property type="entry name" value="ParA"/>
    <property type="match status" value="1"/>
</dbReference>
<comment type="function">
    <text evidence="8">Component of the cytosolic iron-sulfur (Fe/S) protein assembly (CIA) machinery. Required for maturation of extramitochondrial Fe-S proteins. The NBP35-CFD1 heterotetramer forms a Fe-S scaffold complex, mediating the de novo assembly of an Fe-S cluster and its transfer to target apoproteins.</text>
</comment>
<evidence type="ECO:0000256" key="8">
    <source>
        <dbReference type="HAMAP-Rule" id="MF_03039"/>
    </source>
</evidence>
<keyword evidence="7 8" id="KW-0411">Iron-sulfur</keyword>
<dbReference type="PANTHER" id="PTHR23264:SF19">
    <property type="entry name" value="CYTOSOLIC FE-S CLUSTER ASSEMBLY FACTOR NUBP2"/>
    <property type="match status" value="1"/>
</dbReference>
<keyword evidence="2 8" id="KW-0963">Cytoplasm</keyword>
<dbReference type="HOGENOM" id="CLU_024839_0_1_1"/>
<evidence type="ECO:0000256" key="5">
    <source>
        <dbReference type="ARBA" id="ARBA00022840"/>
    </source>
</evidence>
<keyword evidence="3 8" id="KW-0479">Metal-binding</keyword>
<dbReference type="CDD" id="cd02037">
    <property type="entry name" value="Mrp_NBP35"/>
    <property type="match status" value="1"/>
</dbReference>
<sequence length="346" mass="37397">MEAGPTPDAALSRRLTNIRHILLVLSGKGGVGKSSVSVQIALSLLHSRPGVRVGLLDIDLTGPSIPRMLGLQGRSVFQSNDGWIPVQVDLAKDLQANNEDAVASDGLLKCMSIGFLLKNPQDSVVWRGPKKNAMIRQFLVDVQWGELDWLIVDTPPGTSDEHISLLEQLAPALIARSSSDSPNARLPTLSSVLVTTPQAVSLADVSKELDFARKTGLTVIGLIENMSGYLCPHCKEIQHVFGGGGGEAFCAQVSAKAKLDGSSADTAPLTFLGKVPIDVEFMKLMDQAMWTDPNKEPRDGSDVSQTQETQHVNWDLIRRYAEVPSSKILGQICKKITQVIEPKYVS</sequence>
<dbReference type="InterPro" id="IPR033756">
    <property type="entry name" value="YlxH/NBP35"/>
</dbReference>
<dbReference type="GO" id="GO:0005524">
    <property type="term" value="F:ATP binding"/>
    <property type="evidence" value="ECO:0007669"/>
    <property type="project" value="UniProtKB-KW"/>
</dbReference>
<evidence type="ECO:0000313" key="10">
    <source>
        <dbReference type="Proteomes" id="UP000001072"/>
    </source>
</evidence>
<dbReference type="InterPro" id="IPR027417">
    <property type="entry name" value="P-loop_NTPase"/>
</dbReference>
<dbReference type="PANTHER" id="PTHR23264">
    <property type="entry name" value="NUCLEOTIDE-BINDING PROTEIN NBP35 YEAST -RELATED"/>
    <property type="match status" value="1"/>
</dbReference>
<dbReference type="InterPro" id="IPR019591">
    <property type="entry name" value="Mrp/NBP35_ATP-bd"/>
</dbReference>
<evidence type="ECO:0000256" key="6">
    <source>
        <dbReference type="ARBA" id="ARBA00023004"/>
    </source>
</evidence>
<dbReference type="InterPro" id="IPR028600">
    <property type="entry name" value="NUBP2/Cfd1_eukaryotes"/>
</dbReference>
<gene>
    <name evidence="9" type="ORF">MELLADRAFT_115002</name>
</gene>
<keyword evidence="1 8" id="KW-0004">4Fe-4S</keyword>
<dbReference type="GO" id="GO:0051539">
    <property type="term" value="F:4 iron, 4 sulfur cluster binding"/>
    <property type="evidence" value="ECO:0007669"/>
    <property type="project" value="UniProtKB-UniRule"/>
</dbReference>
<keyword evidence="4 8" id="KW-0547">Nucleotide-binding</keyword>
<name>F4R680_MELLP</name>
<dbReference type="STRING" id="747676.F4R680"/>
<evidence type="ECO:0000313" key="9">
    <source>
        <dbReference type="EMBL" id="EGG12513.1"/>
    </source>
</evidence>
<reference evidence="10" key="1">
    <citation type="journal article" date="2011" name="Proc. Natl. Acad. Sci. U.S.A.">
        <title>Obligate biotrophy features unraveled by the genomic analysis of rust fungi.</title>
        <authorList>
            <person name="Duplessis S."/>
            <person name="Cuomo C.A."/>
            <person name="Lin Y.-C."/>
            <person name="Aerts A."/>
            <person name="Tisserant E."/>
            <person name="Veneault-Fourrey C."/>
            <person name="Joly D.L."/>
            <person name="Hacquard S."/>
            <person name="Amselem J."/>
            <person name="Cantarel B.L."/>
            <person name="Chiu R."/>
            <person name="Coutinho P.M."/>
            <person name="Feau N."/>
            <person name="Field M."/>
            <person name="Frey P."/>
            <person name="Gelhaye E."/>
            <person name="Goldberg J."/>
            <person name="Grabherr M.G."/>
            <person name="Kodira C.D."/>
            <person name="Kohler A."/>
            <person name="Kuees U."/>
            <person name="Lindquist E.A."/>
            <person name="Lucas S.M."/>
            <person name="Mago R."/>
            <person name="Mauceli E."/>
            <person name="Morin E."/>
            <person name="Murat C."/>
            <person name="Pangilinan J.L."/>
            <person name="Park R."/>
            <person name="Pearson M."/>
            <person name="Quesneville H."/>
            <person name="Rouhier N."/>
            <person name="Sakthikumar S."/>
            <person name="Salamov A.A."/>
            <person name="Schmutz J."/>
            <person name="Selles B."/>
            <person name="Shapiro H."/>
            <person name="Tanguay P."/>
            <person name="Tuskan G.A."/>
            <person name="Henrissat B."/>
            <person name="Van de Peer Y."/>
            <person name="Rouze P."/>
            <person name="Ellis J.G."/>
            <person name="Dodds P.N."/>
            <person name="Schein J.E."/>
            <person name="Zhong S."/>
            <person name="Hamelin R.C."/>
            <person name="Grigoriev I.V."/>
            <person name="Szabo L.J."/>
            <person name="Martin F."/>
        </authorList>
    </citation>
    <scope>NUCLEOTIDE SEQUENCE [LARGE SCALE GENOMIC DNA]</scope>
    <source>
        <strain evidence="10">98AG31 / pathotype 3-4-7</strain>
    </source>
</reference>
<dbReference type="RefSeq" id="XP_007404888.1">
    <property type="nucleotide sequence ID" value="XM_007404826.1"/>
</dbReference>
<keyword evidence="6 8" id="KW-0408">Iron</keyword>
<evidence type="ECO:0000256" key="3">
    <source>
        <dbReference type="ARBA" id="ARBA00022723"/>
    </source>
</evidence>
<dbReference type="OrthoDB" id="1741334at2759"/>
<feature type="binding site" evidence="8">
    <location>
        <position position="234"/>
    </location>
    <ligand>
        <name>[4Fe-4S] cluster</name>
        <dbReference type="ChEBI" id="CHEBI:49883"/>
        <note>ligand shared between dimeric partners</note>
    </ligand>
</feature>
<evidence type="ECO:0000256" key="4">
    <source>
        <dbReference type="ARBA" id="ARBA00022741"/>
    </source>
</evidence>
<feature type="binding site" evidence="8">
    <location>
        <begin position="27"/>
        <end position="34"/>
    </location>
    <ligand>
        <name>ATP</name>
        <dbReference type="ChEBI" id="CHEBI:30616"/>
    </ligand>
</feature>
<evidence type="ECO:0000256" key="7">
    <source>
        <dbReference type="ARBA" id="ARBA00023014"/>
    </source>
</evidence>
<dbReference type="AlphaFoldDB" id="F4R680"/>
<dbReference type="HAMAP" id="MF_03039">
    <property type="entry name" value="NUBP2"/>
    <property type="match status" value="1"/>
</dbReference>
<dbReference type="Gene3D" id="3.40.50.300">
    <property type="entry name" value="P-loop containing nucleotide triphosphate hydrolases"/>
    <property type="match status" value="1"/>
</dbReference>
<proteinExistence type="inferred from homology"/>
<keyword evidence="10" id="KW-1185">Reference proteome</keyword>
<protein>
    <submittedName>
        <fullName evidence="9">Uncharacterized protein</fullName>
    </submittedName>
</protein>
<dbReference type="EMBL" id="GL883091">
    <property type="protein sequence ID" value="EGG12513.1"/>
    <property type="molecule type" value="Genomic_DNA"/>
</dbReference>
<dbReference type="SUPFAM" id="SSF52540">
    <property type="entry name" value="P-loop containing nucleoside triphosphate hydrolases"/>
    <property type="match status" value="1"/>
</dbReference>
<dbReference type="GO" id="GO:0005829">
    <property type="term" value="C:cytosol"/>
    <property type="evidence" value="ECO:0007669"/>
    <property type="project" value="TreeGrafter"/>
</dbReference>
<keyword evidence="5 8" id="KW-0067">ATP-binding</keyword>
<evidence type="ECO:0000256" key="1">
    <source>
        <dbReference type="ARBA" id="ARBA00022485"/>
    </source>
</evidence>
<organism evidence="10">
    <name type="scientific">Melampsora larici-populina (strain 98AG31 / pathotype 3-4-7)</name>
    <name type="common">Poplar leaf rust fungus</name>
    <dbReference type="NCBI Taxonomy" id="747676"/>
    <lineage>
        <taxon>Eukaryota</taxon>
        <taxon>Fungi</taxon>
        <taxon>Dikarya</taxon>
        <taxon>Basidiomycota</taxon>
        <taxon>Pucciniomycotina</taxon>
        <taxon>Pucciniomycetes</taxon>
        <taxon>Pucciniales</taxon>
        <taxon>Melampsoraceae</taxon>
        <taxon>Melampsora</taxon>
    </lineage>
</organism>
<dbReference type="GO" id="GO:0140663">
    <property type="term" value="F:ATP-dependent FeS chaperone activity"/>
    <property type="evidence" value="ECO:0007669"/>
    <property type="project" value="InterPro"/>
</dbReference>
<feature type="binding site" evidence="8">
    <location>
        <position position="231"/>
    </location>
    <ligand>
        <name>[4Fe-4S] cluster</name>
        <dbReference type="ChEBI" id="CHEBI:49883"/>
        <note>ligand shared between dimeric partners</note>
    </ligand>
</feature>
<dbReference type="GeneID" id="18925508"/>
<dbReference type="KEGG" id="mlr:MELLADRAFT_115002"/>
<evidence type="ECO:0000256" key="2">
    <source>
        <dbReference type="ARBA" id="ARBA00022490"/>
    </source>
</evidence>
<dbReference type="VEuPathDB" id="FungiDB:MELLADRAFT_115002"/>
<dbReference type="Proteomes" id="UP000001072">
    <property type="component" value="Unassembled WGS sequence"/>
</dbReference>
<comment type="similarity">
    <text evidence="8">Belongs to the Mrp/NBP35 ATP-binding proteins family. NUBP2/CFD1 subfamily.</text>
</comment>
<dbReference type="GO" id="GO:0046872">
    <property type="term" value="F:metal ion binding"/>
    <property type="evidence" value="ECO:0007669"/>
    <property type="project" value="UniProtKB-KW"/>
</dbReference>
<accession>F4R680</accession>